<dbReference type="EMBL" id="ACZM01000017">
    <property type="protein sequence ID" value="EHG19851.1"/>
    <property type="molecule type" value="Genomic_DNA"/>
</dbReference>
<dbReference type="SUPFAM" id="SSF53098">
    <property type="entry name" value="Ribonuclease H-like"/>
    <property type="match status" value="1"/>
</dbReference>
<organism evidence="3 4">
    <name type="scientific">Selenomonas infelix ATCC 43532</name>
    <dbReference type="NCBI Taxonomy" id="679201"/>
    <lineage>
        <taxon>Bacteria</taxon>
        <taxon>Bacillati</taxon>
        <taxon>Bacillota</taxon>
        <taxon>Negativicutes</taxon>
        <taxon>Selenomonadales</taxon>
        <taxon>Selenomonadaceae</taxon>
        <taxon>Selenomonas</taxon>
    </lineage>
</organism>
<dbReference type="InterPro" id="IPR025948">
    <property type="entry name" value="HTH-like_dom"/>
</dbReference>
<dbReference type="eggNOG" id="COG2801">
    <property type="taxonomic scope" value="Bacteria"/>
</dbReference>
<comment type="function">
    <text evidence="1">Involved in the transposition of the insertion sequence.</text>
</comment>
<dbReference type="NCBIfam" id="NF033516">
    <property type="entry name" value="transpos_IS3"/>
    <property type="match status" value="1"/>
</dbReference>
<dbReference type="InterPro" id="IPR050900">
    <property type="entry name" value="Transposase_IS3/IS150/IS904"/>
</dbReference>
<evidence type="ECO:0000256" key="1">
    <source>
        <dbReference type="ARBA" id="ARBA00002286"/>
    </source>
</evidence>
<feature type="domain" description="Integrase catalytic" evidence="2">
    <location>
        <begin position="92"/>
        <end position="264"/>
    </location>
</feature>
<accession>G5GRC1</accession>
<dbReference type="InterPro" id="IPR012337">
    <property type="entry name" value="RNaseH-like_sf"/>
</dbReference>
<gene>
    <name evidence="3" type="ORF">HMPREF9334_01743</name>
</gene>
<dbReference type="InterPro" id="IPR001584">
    <property type="entry name" value="Integrase_cat-core"/>
</dbReference>
<dbReference type="InterPro" id="IPR036397">
    <property type="entry name" value="RNaseH_sf"/>
</dbReference>
<dbReference type="PANTHER" id="PTHR46889:SF4">
    <property type="entry name" value="TRANSPOSASE INSO FOR INSERTION SEQUENCE ELEMENT IS911B-RELATED"/>
    <property type="match status" value="1"/>
</dbReference>
<evidence type="ECO:0000259" key="2">
    <source>
        <dbReference type="PROSITE" id="PS50994"/>
    </source>
</evidence>
<dbReference type="PANTHER" id="PTHR46889">
    <property type="entry name" value="TRANSPOSASE INSF FOR INSERTION SEQUENCE IS3B-RELATED"/>
    <property type="match status" value="1"/>
</dbReference>
<dbReference type="Gene3D" id="3.30.420.10">
    <property type="entry name" value="Ribonuclease H-like superfamily/Ribonuclease H"/>
    <property type="match status" value="1"/>
</dbReference>
<dbReference type="InterPro" id="IPR048020">
    <property type="entry name" value="Transpos_IS3"/>
</dbReference>
<dbReference type="PROSITE" id="PS50994">
    <property type="entry name" value="INTEGRASE"/>
    <property type="match status" value="1"/>
</dbReference>
<dbReference type="Pfam" id="PF00665">
    <property type="entry name" value="rve"/>
    <property type="match status" value="1"/>
</dbReference>
<dbReference type="STRING" id="679201.HMPREF9334_01743"/>
<protein>
    <recommendedName>
        <fullName evidence="2">Integrase catalytic domain-containing protein</fullName>
    </recommendedName>
</protein>
<sequence>MYWQKKFAQPQVPDQREQIILAIRKEHKDYGYRRLWAQMRNLGYRINRKAVQRIVQKLGLQVHSFTHKTRKYSSYRGSVGTVADNLLNRRFKTSIPHQKITTDTSAFKYWLQGEDGKPVAHKLYFDPYMDLFNNEIVSFHIGQTPSAAGIQAALEEAIRVTSDCPYRRTFHSDQGWAYQMKSYTKRLKEERIFQSMSRKGNCLDNSVMENFFGLLKQEIYYGRVYHSYEELKTAIEEYIVYYNECRIKESLGWLSPAQYRRKQQVA</sequence>
<dbReference type="PATRIC" id="fig|679201.3.peg.1758"/>
<evidence type="ECO:0000313" key="3">
    <source>
        <dbReference type="EMBL" id="EHG19851.1"/>
    </source>
</evidence>
<dbReference type="GO" id="GO:0015074">
    <property type="term" value="P:DNA integration"/>
    <property type="evidence" value="ECO:0007669"/>
    <property type="project" value="InterPro"/>
</dbReference>
<keyword evidence="4" id="KW-1185">Reference proteome</keyword>
<dbReference type="HOGENOM" id="CLU_027402_4_3_9"/>
<dbReference type="AlphaFoldDB" id="G5GRC1"/>
<reference evidence="3 4" key="1">
    <citation type="submission" date="2011-08" db="EMBL/GenBank/DDBJ databases">
        <title>The Genome Sequence of Selenomonas infelix ATCC 43532.</title>
        <authorList>
            <consortium name="The Broad Institute Genome Sequencing Platform"/>
            <person name="Earl A."/>
            <person name="Ward D."/>
            <person name="Feldgarden M."/>
            <person name="Gevers D."/>
            <person name="Izard J."/>
            <person name="Blanton J.M."/>
            <person name="Baranova O.V."/>
            <person name="Dewhirst F.E."/>
            <person name="Young S.K."/>
            <person name="Zeng Q."/>
            <person name="Gargeya S."/>
            <person name="Fitzgerald M."/>
            <person name="Haas B."/>
            <person name="Abouelleil A."/>
            <person name="Alvarado L."/>
            <person name="Arachchi H.M."/>
            <person name="Berlin A."/>
            <person name="Brown A."/>
            <person name="Chapman S.B."/>
            <person name="Chen Z."/>
            <person name="Dunbar C."/>
            <person name="Freedman E."/>
            <person name="Gearin G."/>
            <person name="Gellesch M."/>
            <person name="Goldberg J."/>
            <person name="Griggs A."/>
            <person name="Gujja S."/>
            <person name="Heiman D."/>
            <person name="Howarth C."/>
            <person name="Larson L."/>
            <person name="Lui A."/>
            <person name="MacDonald P.J.P."/>
            <person name="Montmayeur A."/>
            <person name="Murphy C."/>
            <person name="Neiman D."/>
            <person name="Pearson M."/>
            <person name="Priest M."/>
            <person name="Roberts A."/>
            <person name="Saif S."/>
            <person name="Shea T."/>
            <person name="Shenoy N."/>
            <person name="Sisk P."/>
            <person name="Stolte C."/>
            <person name="Sykes S."/>
            <person name="Wortman J."/>
            <person name="Nusbaum C."/>
            <person name="Birren B."/>
        </authorList>
    </citation>
    <scope>NUCLEOTIDE SEQUENCE [LARGE SCALE GENOMIC DNA]</scope>
    <source>
        <strain evidence="3 4">ATCC 43532</strain>
    </source>
</reference>
<dbReference type="Pfam" id="PF13276">
    <property type="entry name" value="HTH_21"/>
    <property type="match status" value="1"/>
</dbReference>
<dbReference type="Pfam" id="PF13333">
    <property type="entry name" value="rve_2"/>
    <property type="match status" value="1"/>
</dbReference>
<evidence type="ECO:0000313" key="4">
    <source>
        <dbReference type="Proteomes" id="UP000004129"/>
    </source>
</evidence>
<name>G5GRC1_9FIRM</name>
<dbReference type="Proteomes" id="UP000004129">
    <property type="component" value="Unassembled WGS sequence"/>
</dbReference>
<proteinExistence type="predicted"/>
<comment type="caution">
    <text evidence="3">The sequence shown here is derived from an EMBL/GenBank/DDBJ whole genome shotgun (WGS) entry which is preliminary data.</text>
</comment>
<dbReference type="GO" id="GO:0003676">
    <property type="term" value="F:nucleic acid binding"/>
    <property type="evidence" value="ECO:0007669"/>
    <property type="project" value="InterPro"/>
</dbReference>